<evidence type="ECO:0000256" key="1">
    <source>
        <dbReference type="SAM" id="MobiDB-lite"/>
    </source>
</evidence>
<sequence>MAFNPDARPFLPKMVSNPIATRMGYNPIARPFLPFRSMSGMDSPLTPLPATPTTPTTNDTVAPCKALINYHSCLCREREPLWSCSKRPCDHTRSTITIMVSSMPYACRAKTNAGSRSFKKHEDGGRHGACHAEDPANKRSTGLDVDAAGGLKTLILPGLDVKMIDEVVPAFIEDGKCWHQEVQARYEKLLSSLAAKDDDKKDESDSDGFNSDDDSSVGFNSDSDTDDDDDDDTVSPFDPVMMAWLQKAVTQGRPTPPAPIPAPIARRPSSSTTDVNDDDNDDADDEDEDDDLGEQKSKKGSLSNLVAESDPLTSKK</sequence>
<feature type="compositionally biased region" description="Basic and acidic residues" evidence="1">
    <location>
        <begin position="120"/>
        <end position="137"/>
    </location>
</feature>
<feature type="compositionally biased region" description="Acidic residues" evidence="1">
    <location>
        <begin position="223"/>
        <end position="233"/>
    </location>
</feature>
<name>A0AAW0QLD6_9PEZI</name>
<reference evidence="2 3" key="1">
    <citation type="submission" date="2023-01" db="EMBL/GenBank/DDBJ databases">
        <title>Analysis of 21 Apiospora genomes using comparative genomics revels a genus with tremendous synthesis potential of carbohydrate active enzymes and secondary metabolites.</title>
        <authorList>
            <person name="Sorensen T."/>
        </authorList>
    </citation>
    <scope>NUCLEOTIDE SEQUENCE [LARGE SCALE GENOMIC DNA]</scope>
    <source>
        <strain evidence="2 3">CBS 117206</strain>
    </source>
</reference>
<gene>
    <name evidence="2" type="ORF">PG999_009487</name>
</gene>
<dbReference type="EMBL" id="JAQQWP010000008">
    <property type="protein sequence ID" value="KAK8106128.1"/>
    <property type="molecule type" value="Genomic_DNA"/>
</dbReference>
<organism evidence="2 3">
    <name type="scientific">Apiospora kogelbergensis</name>
    <dbReference type="NCBI Taxonomy" id="1337665"/>
    <lineage>
        <taxon>Eukaryota</taxon>
        <taxon>Fungi</taxon>
        <taxon>Dikarya</taxon>
        <taxon>Ascomycota</taxon>
        <taxon>Pezizomycotina</taxon>
        <taxon>Sordariomycetes</taxon>
        <taxon>Xylariomycetidae</taxon>
        <taxon>Amphisphaeriales</taxon>
        <taxon>Apiosporaceae</taxon>
        <taxon>Apiospora</taxon>
    </lineage>
</organism>
<feature type="region of interest" description="Disordered" evidence="1">
    <location>
        <begin position="196"/>
        <end position="316"/>
    </location>
</feature>
<evidence type="ECO:0000313" key="2">
    <source>
        <dbReference type="EMBL" id="KAK8106128.1"/>
    </source>
</evidence>
<feature type="compositionally biased region" description="Low complexity" evidence="1">
    <location>
        <begin position="263"/>
        <end position="274"/>
    </location>
</feature>
<protein>
    <recommendedName>
        <fullName evidence="4">SWIM-type domain-containing protein</fullName>
    </recommendedName>
</protein>
<evidence type="ECO:0000313" key="3">
    <source>
        <dbReference type="Proteomes" id="UP001392437"/>
    </source>
</evidence>
<feature type="compositionally biased region" description="Acidic residues" evidence="1">
    <location>
        <begin position="204"/>
        <end position="215"/>
    </location>
</feature>
<evidence type="ECO:0008006" key="4">
    <source>
        <dbReference type="Google" id="ProtNLM"/>
    </source>
</evidence>
<dbReference type="Proteomes" id="UP001392437">
    <property type="component" value="Unassembled WGS sequence"/>
</dbReference>
<keyword evidence="3" id="KW-1185">Reference proteome</keyword>
<comment type="caution">
    <text evidence="2">The sequence shown here is derived from an EMBL/GenBank/DDBJ whole genome shotgun (WGS) entry which is preliminary data.</text>
</comment>
<feature type="compositionally biased region" description="Acidic residues" evidence="1">
    <location>
        <begin position="275"/>
        <end position="292"/>
    </location>
</feature>
<dbReference type="AlphaFoldDB" id="A0AAW0QLD6"/>
<proteinExistence type="predicted"/>
<accession>A0AAW0QLD6</accession>
<feature type="region of interest" description="Disordered" evidence="1">
    <location>
        <begin position="116"/>
        <end position="144"/>
    </location>
</feature>